<evidence type="ECO:0000313" key="3">
    <source>
        <dbReference type="Proteomes" id="UP000612233"/>
    </source>
</evidence>
<dbReference type="PANTHER" id="PTHR43265:SF1">
    <property type="entry name" value="ESTERASE ESTD"/>
    <property type="match status" value="1"/>
</dbReference>
<evidence type="ECO:0008006" key="4">
    <source>
        <dbReference type="Google" id="ProtNLM"/>
    </source>
</evidence>
<gene>
    <name evidence="2" type="ORF">IC235_18090</name>
</gene>
<dbReference type="Proteomes" id="UP000612233">
    <property type="component" value="Unassembled WGS sequence"/>
</dbReference>
<dbReference type="SUPFAM" id="SSF53474">
    <property type="entry name" value="alpha/beta-Hydrolases"/>
    <property type="match status" value="1"/>
</dbReference>
<evidence type="ECO:0000256" key="1">
    <source>
        <dbReference type="SAM" id="SignalP"/>
    </source>
</evidence>
<feature type="signal peptide" evidence="1">
    <location>
        <begin position="1"/>
        <end position="22"/>
    </location>
</feature>
<sequence length="336" mass="38051">MRALFLSLCFILAAAASVSGQANFLSQIAIYKLQDKQLGTIEIGVLNKDITKKKPLLLVLGGSGLEPTFKFNKQDGRVYWTGFYGFSNYQDRYHIVYLNKAGIPLYDTVQSQRTVYKYGAVAKANNTLDWRAESASKAINFLVKKLPVEAGQVYVVGHSQGGQVAPKVAVLNRRVKKVVMMSSNTLDHLYDRILLARLKAQNLEMSYQESQHVVDSLLQVQRAIYTHPADTTRTFWEDTYKKWYSYSKETPLENMLRLQIPILLIAGGRDVEGSYIANTDYAALEFIRKGKTNLTYKVYPTYDHIYMETTRRLGEEVGLGMKANIVIADVMSWLAQ</sequence>
<reference evidence="2" key="1">
    <citation type="submission" date="2020-09" db="EMBL/GenBank/DDBJ databases">
        <authorList>
            <person name="Kim M.K."/>
        </authorList>
    </citation>
    <scope>NUCLEOTIDE SEQUENCE</scope>
    <source>
        <strain evidence="2">BT664</strain>
    </source>
</reference>
<dbReference type="GO" id="GO:0052689">
    <property type="term" value="F:carboxylic ester hydrolase activity"/>
    <property type="evidence" value="ECO:0007669"/>
    <property type="project" value="TreeGrafter"/>
</dbReference>
<organism evidence="2 3">
    <name type="scientific">Hymenobacter montanus</name>
    <dbReference type="NCBI Taxonomy" id="2771359"/>
    <lineage>
        <taxon>Bacteria</taxon>
        <taxon>Pseudomonadati</taxon>
        <taxon>Bacteroidota</taxon>
        <taxon>Cytophagia</taxon>
        <taxon>Cytophagales</taxon>
        <taxon>Hymenobacteraceae</taxon>
        <taxon>Hymenobacter</taxon>
    </lineage>
</organism>
<proteinExistence type="predicted"/>
<dbReference type="InterPro" id="IPR029058">
    <property type="entry name" value="AB_hydrolase_fold"/>
</dbReference>
<comment type="caution">
    <text evidence="2">The sequence shown here is derived from an EMBL/GenBank/DDBJ whole genome shotgun (WGS) entry which is preliminary data.</text>
</comment>
<dbReference type="PANTHER" id="PTHR43265">
    <property type="entry name" value="ESTERASE ESTD"/>
    <property type="match status" value="1"/>
</dbReference>
<feature type="chain" id="PRO_5037817732" description="Alpha/beta hydrolase" evidence="1">
    <location>
        <begin position="23"/>
        <end position="336"/>
    </location>
</feature>
<dbReference type="Gene3D" id="3.40.50.1820">
    <property type="entry name" value="alpha/beta hydrolase"/>
    <property type="match status" value="1"/>
</dbReference>
<dbReference type="AlphaFoldDB" id="A0A927BGT8"/>
<protein>
    <recommendedName>
        <fullName evidence="4">Alpha/beta hydrolase</fullName>
    </recommendedName>
</protein>
<dbReference type="RefSeq" id="WP_191006610.1">
    <property type="nucleotide sequence ID" value="NZ_JACXAD010000023.1"/>
</dbReference>
<keyword evidence="3" id="KW-1185">Reference proteome</keyword>
<dbReference type="EMBL" id="JACXAD010000023">
    <property type="protein sequence ID" value="MBD2769803.1"/>
    <property type="molecule type" value="Genomic_DNA"/>
</dbReference>
<evidence type="ECO:0000313" key="2">
    <source>
        <dbReference type="EMBL" id="MBD2769803.1"/>
    </source>
</evidence>
<name>A0A927BGT8_9BACT</name>
<accession>A0A927BGT8</accession>
<dbReference type="InterPro" id="IPR053145">
    <property type="entry name" value="AB_hydrolase_Est10"/>
</dbReference>
<keyword evidence="1" id="KW-0732">Signal</keyword>